<evidence type="ECO:0000313" key="1">
    <source>
        <dbReference type="EMBL" id="BAG75807.1"/>
    </source>
</evidence>
<dbReference type="EMBL" id="AP009240">
    <property type="protein sequence ID" value="BAG75807.1"/>
    <property type="molecule type" value="Genomic_DNA"/>
</dbReference>
<sequence length="88" mass="10351">MVTSNQPPAQDYPTLEDSIMTKNISLLDNQLVDMRFITKLTGLTDKWFYKLIKDELFPKPIKLGRSSRWKKSEVELWLQQRIADSRGH</sequence>
<organism evidence="1 2">
    <name type="scientific">Escherichia coli (strain SE11)</name>
    <dbReference type="NCBI Taxonomy" id="409438"/>
    <lineage>
        <taxon>Bacteria</taxon>
        <taxon>Pseudomonadati</taxon>
        <taxon>Pseudomonadota</taxon>
        <taxon>Gammaproteobacteria</taxon>
        <taxon>Enterobacterales</taxon>
        <taxon>Enterobacteriaceae</taxon>
        <taxon>Escherichia</taxon>
    </lineage>
</organism>
<dbReference type="InterPro" id="IPR010260">
    <property type="entry name" value="AlpA"/>
</dbReference>
<dbReference type="Gene3D" id="1.10.238.160">
    <property type="match status" value="1"/>
</dbReference>
<name>A0A979H0K3_ECOSE</name>
<protein>
    <recommendedName>
        <fullName evidence="3">AlpA family transcriptional regulator</fullName>
    </recommendedName>
</protein>
<dbReference type="Pfam" id="PF05930">
    <property type="entry name" value="Phage_AlpA"/>
    <property type="match status" value="1"/>
</dbReference>
<dbReference type="AlphaFoldDB" id="A0A979H0K3"/>
<evidence type="ECO:0000313" key="2">
    <source>
        <dbReference type="Proteomes" id="UP000008199"/>
    </source>
</evidence>
<gene>
    <name evidence="1" type="ordered locus">ECSE_0283</name>
</gene>
<dbReference type="KEGG" id="ecy:ECSE_0283"/>
<proteinExistence type="predicted"/>
<accession>A0A979H0K3</accession>
<dbReference type="Proteomes" id="UP000008199">
    <property type="component" value="Chromosome"/>
</dbReference>
<reference evidence="1 2" key="1">
    <citation type="journal article" date="2008" name="DNA Res.">
        <title>Complete genome sequence and comparative analysis of the wild-type commensal Escherichia coli strain SE11 isolated from a healthy adult.</title>
        <authorList>
            <person name="Oshima K."/>
            <person name="Toh H."/>
            <person name="Ogura Y."/>
            <person name="Sasamoto H."/>
            <person name="Morita H."/>
            <person name="Park S.-H."/>
            <person name="Ooka T."/>
            <person name="Iyoda S."/>
            <person name="Taylor T.D."/>
            <person name="Hayashi T."/>
            <person name="Itoh K."/>
            <person name="Hattori M."/>
        </authorList>
    </citation>
    <scope>NUCLEOTIDE SEQUENCE [LARGE SCALE GENOMIC DNA]</scope>
    <source>
        <strain evidence="1 2">SE11</strain>
    </source>
</reference>
<evidence type="ECO:0008006" key="3">
    <source>
        <dbReference type="Google" id="ProtNLM"/>
    </source>
</evidence>